<protein>
    <recommendedName>
        <fullName evidence="3">Crp/Fnr family transcriptional regulator</fullName>
    </recommendedName>
</protein>
<proteinExistence type="predicted"/>
<sequence length="178" mass="21123">MPQELLKLKLQSLGALRPEAWERIVRLSQQQQISDGGNFIRREGALAYVASGILKEYDQHEREIPAIVNFIGDNKCFVTRRHHQSHYLQACMPCIVYNWDFDDLQQIHRDFNELKHVYEALCAEYDAGVLLRMRLLEMTIPERIIEFKSLYSDILPYLKRKDIANYLHISYTYFLSIW</sequence>
<gene>
    <name evidence="1" type="ORF">E6A44_013615</name>
</gene>
<dbReference type="Proteomes" id="UP001517247">
    <property type="component" value="Unassembled WGS sequence"/>
</dbReference>
<reference evidence="1 2" key="1">
    <citation type="submission" date="2024-12" db="EMBL/GenBank/DDBJ databases">
        <authorList>
            <person name="Hu S."/>
        </authorList>
    </citation>
    <scope>NUCLEOTIDE SEQUENCE [LARGE SCALE GENOMIC DNA]</scope>
    <source>
        <strain evidence="1 2">THG-T11</strain>
    </source>
</reference>
<dbReference type="EMBL" id="SSHJ02000007">
    <property type="protein sequence ID" value="MFN0256620.1"/>
    <property type="molecule type" value="Genomic_DNA"/>
</dbReference>
<comment type="caution">
    <text evidence="1">The sequence shown here is derived from an EMBL/GenBank/DDBJ whole genome shotgun (WGS) entry which is preliminary data.</text>
</comment>
<dbReference type="InterPro" id="IPR014710">
    <property type="entry name" value="RmlC-like_jellyroll"/>
</dbReference>
<evidence type="ECO:0000313" key="2">
    <source>
        <dbReference type="Proteomes" id="UP001517247"/>
    </source>
</evidence>
<evidence type="ECO:0000313" key="1">
    <source>
        <dbReference type="EMBL" id="MFN0256620.1"/>
    </source>
</evidence>
<keyword evidence="2" id="KW-1185">Reference proteome</keyword>
<accession>A0ABW9J931</accession>
<organism evidence="1 2">
    <name type="scientific">Pedobacter ureilyticus</name>
    <dbReference type="NCBI Taxonomy" id="1393051"/>
    <lineage>
        <taxon>Bacteria</taxon>
        <taxon>Pseudomonadati</taxon>
        <taxon>Bacteroidota</taxon>
        <taxon>Sphingobacteriia</taxon>
        <taxon>Sphingobacteriales</taxon>
        <taxon>Sphingobacteriaceae</taxon>
        <taxon>Pedobacter</taxon>
    </lineage>
</organism>
<evidence type="ECO:0008006" key="3">
    <source>
        <dbReference type="Google" id="ProtNLM"/>
    </source>
</evidence>
<dbReference type="SUPFAM" id="SSF51206">
    <property type="entry name" value="cAMP-binding domain-like"/>
    <property type="match status" value="1"/>
</dbReference>
<dbReference type="InterPro" id="IPR018490">
    <property type="entry name" value="cNMP-bd_dom_sf"/>
</dbReference>
<dbReference type="Gene3D" id="2.60.120.10">
    <property type="entry name" value="Jelly Rolls"/>
    <property type="match status" value="1"/>
</dbReference>
<name>A0ABW9J931_9SPHI</name>
<dbReference type="RefSeq" id="WP_138723714.1">
    <property type="nucleotide sequence ID" value="NZ_SSHJ02000007.1"/>
</dbReference>